<accession>A0A562TLT5</accession>
<dbReference type="PANTHER" id="PTHR13833">
    <property type="match status" value="1"/>
</dbReference>
<proteinExistence type="predicted"/>
<dbReference type="PROSITE" id="PS51125">
    <property type="entry name" value="NHL"/>
    <property type="match status" value="1"/>
</dbReference>
<evidence type="ECO:0000256" key="2">
    <source>
        <dbReference type="PROSITE-ProRule" id="PRU00504"/>
    </source>
</evidence>
<dbReference type="Gene3D" id="2.120.10.30">
    <property type="entry name" value="TolB, C-terminal domain"/>
    <property type="match status" value="3"/>
</dbReference>
<comment type="caution">
    <text evidence="4">The sequence shown here is derived from an EMBL/GenBank/DDBJ whole genome shotgun (WGS) entry which is preliminary data.</text>
</comment>
<dbReference type="InterPro" id="IPR001258">
    <property type="entry name" value="NHL_repeat"/>
</dbReference>
<dbReference type="PANTHER" id="PTHR13833:SF71">
    <property type="entry name" value="NHL DOMAIN-CONTAINING PROTEIN"/>
    <property type="match status" value="1"/>
</dbReference>
<protein>
    <submittedName>
        <fullName evidence="4">NHL repeat-containing protein</fullName>
    </submittedName>
</protein>
<evidence type="ECO:0000313" key="5">
    <source>
        <dbReference type="Proteomes" id="UP000317010"/>
    </source>
</evidence>
<feature type="chain" id="PRO_5021988443" evidence="3">
    <location>
        <begin position="22"/>
        <end position="349"/>
    </location>
</feature>
<evidence type="ECO:0000256" key="3">
    <source>
        <dbReference type="SAM" id="SignalP"/>
    </source>
</evidence>
<dbReference type="RefSeq" id="WP_211360889.1">
    <property type="nucleotide sequence ID" value="NZ_VLLI01000019.1"/>
</dbReference>
<keyword evidence="3" id="KW-0732">Signal</keyword>
<dbReference type="AlphaFoldDB" id="A0A562TLT5"/>
<feature type="non-terminal residue" evidence="4">
    <location>
        <position position="349"/>
    </location>
</feature>
<reference evidence="4 5" key="1">
    <citation type="submission" date="2019-07" db="EMBL/GenBank/DDBJ databases">
        <title>Genomic Encyclopedia of Archaeal and Bacterial Type Strains, Phase II (KMG-II): from individual species to whole genera.</title>
        <authorList>
            <person name="Goeker M."/>
        </authorList>
    </citation>
    <scope>NUCLEOTIDE SEQUENCE [LARGE SCALE GENOMIC DNA]</scope>
    <source>
        <strain evidence="4 5">ATCC BAA-1854</strain>
    </source>
</reference>
<keyword evidence="1" id="KW-0677">Repeat</keyword>
<feature type="repeat" description="NHL" evidence="2">
    <location>
        <begin position="176"/>
        <end position="212"/>
    </location>
</feature>
<dbReference type="Proteomes" id="UP000317010">
    <property type="component" value="Unassembled WGS sequence"/>
</dbReference>
<dbReference type="InterPro" id="IPR011042">
    <property type="entry name" value="6-blade_b-propeller_TolB-like"/>
</dbReference>
<feature type="signal peptide" evidence="3">
    <location>
        <begin position="1"/>
        <end position="21"/>
    </location>
</feature>
<sequence>MNKIKLLIITVSVLLSLQGLSQVPAISYGNNTFSFTTGLPVGPIFPTNTGGAPYAYGQTLTFVGSTTGTQGYANGTGSGAEFFRPFSLLPDQLGNFYLSDGGNNRIRFISAGGVVTTLATNVGTSTELNYPTGLSKDVSGNLYVAENYGNSISMVTASGVVSRLAGNGTKGYVDGPAANAEFNFPIGTAVDASGNVYVSDWGNHVIRKITPSGTVSTFAGNGTAGYVNGASTTAEFDHPSGLIFDSAGNLYVADEYNQVIRKITPAGVVSTLSGSGNEGYLNGTSANADFFFPADVALDGAGNFYVAEYGNRDIRKIGTDGTVSLLAGTPRTAGLTDGVGAAASFNIIE</sequence>
<dbReference type="Pfam" id="PF01436">
    <property type="entry name" value="NHL"/>
    <property type="match status" value="1"/>
</dbReference>
<organism evidence="4 5">
    <name type="scientific">Mucilaginibacter frigoritolerans</name>
    <dbReference type="NCBI Taxonomy" id="652788"/>
    <lineage>
        <taxon>Bacteria</taxon>
        <taxon>Pseudomonadati</taxon>
        <taxon>Bacteroidota</taxon>
        <taxon>Sphingobacteriia</taxon>
        <taxon>Sphingobacteriales</taxon>
        <taxon>Sphingobacteriaceae</taxon>
        <taxon>Mucilaginibacter</taxon>
    </lineage>
</organism>
<evidence type="ECO:0000313" key="4">
    <source>
        <dbReference type="EMBL" id="TWI94531.1"/>
    </source>
</evidence>
<gene>
    <name evidence="4" type="ORF">JN11_04641</name>
</gene>
<keyword evidence="5" id="KW-1185">Reference proteome</keyword>
<evidence type="ECO:0000256" key="1">
    <source>
        <dbReference type="ARBA" id="ARBA00022737"/>
    </source>
</evidence>
<dbReference type="EMBL" id="VLLI01000019">
    <property type="protein sequence ID" value="TWI94531.1"/>
    <property type="molecule type" value="Genomic_DNA"/>
</dbReference>
<dbReference type="SUPFAM" id="SSF101898">
    <property type="entry name" value="NHL repeat"/>
    <property type="match status" value="1"/>
</dbReference>
<name>A0A562TLT5_9SPHI</name>